<organism evidence="3 4">
    <name type="scientific">Salinibacillus kushneri</name>
    <dbReference type="NCBI Taxonomy" id="237682"/>
    <lineage>
        <taxon>Bacteria</taxon>
        <taxon>Bacillati</taxon>
        <taxon>Bacillota</taxon>
        <taxon>Bacilli</taxon>
        <taxon>Bacillales</taxon>
        <taxon>Bacillaceae</taxon>
        <taxon>Salinibacillus</taxon>
    </lineage>
</organism>
<feature type="binding site" evidence="2">
    <location>
        <position position="46"/>
    </location>
    <ligand>
        <name>substrate</name>
    </ligand>
</feature>
<dbReference type="OrthoDB" id="4191603at2"/>
<dbReference type="EMBL" id="FOHJ01000004">
    <property type="protein sequence ID" value="SET40775.1"/>
    <property type="molecule type" value="Genomic_DNA"/>
</dbReference>
<evidence type="ECO:0000313" key="4">
    <source>
        <dbReference type="Proteomes" id="UP000199095"/>
    </source>
</evidence>
<dbReference type="PANTHER" id="PTHR10291">
    <property type="entry name" value="DEHYDRODOLICHYL DIPHOSPHATE SYNTHASE FAMILY MEMBER"/>
    <property type="match status" value="1"/>
</dbReference>
<dbReference type="AlphaFoldDB" id="A0A1I0E8J6"/>
<feature type="active site" evidence="2">
    <location>
        <position position="33"/>
    </location>
</feature>
<feature type="binding site" evidence="2">
    <location>
        <position position="38"/>
    </location>
    <ligand>
        <name>substrate</name>
    </ligand>
</feature>
<sequence length="253" mass="29328">MAIRIPFLKRKNTKHSKIQSKENLPGHVAIIMDGNGRWAKKRGRPRAAGHKEGMKTIKKVVKKAVELNLNVLTLYAFSTENWKRPKSEIDFIMKLPNEFLDTYLQELIDNNVQVRTIGDFSELPAHTQQAVQTSIDKTAHNDGLILNFALNYGSRNEIVGAVTQIVNDVNKHRLTVDEINEEVISDRLYTKDYNDPDLLIRTSGEVRISNFLLWQIAYAEFYFTDVLWPDFDENEFEKSLIEYQNRKRRYGGI</sequence>
<proteinExistence type="inferred from homology"/>
<dbReference type="CDD" id="cd00475">
    <property type="entry name" value="Cis_IPPS"/>
    <property type="match status" value="1"/>
</dbReference>
<dbReference type="Gene3D" id="3.40.1180.10">
    <property type="entry name" value="Decaprenyl diphosphate synthase-like"/>
    <property type="match status" value="1"/>
</dbReference>
<dbReference type="GO" id="GO:0000287">
    <property type="term" value="F:magnesium ion binding"/>
    <property type="evidence" value="ECO:0007669"/>
    <property type="project" value="UniProtKB-UniRule"/>
</dbReference>
<keyword evidence="1 2" id="KW-0808">Transferase</keyword>
<dbReference type="GO" id="GO:0030145">
    <property type="term" value="F:manganese ion binding"/>
    <property type="evidence" value="ECO:0007669"/>
    <property type="project" value="TreeGrafter"/>
</dbReference>
<evidence type="ECO:0000256" key="1">
    <source>
        <dbReference type="ARBA" id="ARBA00022679"/>
    </source>
</evidence>
<keyword evidence="4" id="KW-1185">Reference proteome</keyword>
<gene>
    <name evidence="3" type="ORF">SAMN05421676_104320</name>
</gene>
<dbReference type="PANTHER" id="PTHR10291:SF0">
    <property type="entry name" value="DEHYDRODOLICHYL DIPHOSPHATE SYNTHASE 2"/>
    <property type="match status" value="1"/>
</dbReference>
<comment type="similarity">
    <text evidence="2">Belongs to the UPP synthase family.</text>
</comment>
<feature type="binding site" evidence="2">
    <location>
        <position position="50"/>
    </location>
    <ligand>
        <name>substrate</name>
    </ligand>
</feature>
<dbReference type="GO" id="GO:0008834">
    <property type="term" value="F:ditrans,polycis-undecaprenyl-diphosphate synthase [(2E,6E)-farnesyl-diphosphate specific] activity"/>
    <property type="evidence" value="ECO:0007669"/>
    <property type="project" value="TreeGrafter"/>
</dbReference>
<dbReference type="GO" id="GO:0016094">
    <property type="term" value="P:polyprenol biosynthetic process"/>
    <property type="evidence" value="ECO:0007669"/>
    <property type="project" value="TreeGrafter"/>
</dbReference>
<feature type="binding site" evidence="2">
    <location>
        <position position="84"/>
    </location>
    <ligand>
        <name>substrate</name>
    </ligand>
</feature>
<reference evidence="4" key="1">
    <citation type="submission" date="2016-10" db="EMBL/GenBank/DDBJ databases">
        <authorList>
            <person name="Varghese N."/>
            <person name="Submissions S."/>
        </authorList>
    </citation>
    <scope>NUCLEOTIDE SEQUENCE [LARGE SCALE GENOMIC DNA]</scope>
    <source>
        <strain evidence="4">CGMCC 1.3566</strain>
    </source>
</reference>
<dbReference type="NCBIfam" id="TIGR00055">
    <property type="entry name" value="uppS"/>
    <property type="match status" value="1"/>
</dbReference>
<evidence type="ECO:0000256" key="2">
    <source>
        <dbReference type="HAMAP-Rule" id="MF_01139"/>
    </source>
</evidence>
<name>A0A1I0E8J6_9BACI</name>
<feature type="binding site" evidence="2">
    <location>
        <position position="201"/>
    </location>
    <ligand>
        <name>substrate</name>
    </ligand>
</feature>
<dbReference type="EC" id="2.5.1.-" evidence="2"/>
<feature type="binding site" evidence="2">
    <location>
        <position position="220"/>
    </location>
    <ligand>
        <name>Mg(2+)</name>
        <dbReference type="ChEBI" id="CHEBI:18420"/>
    </ligand>
</feature>
<protein>
    <recommendedName>
        <fullName evidence="2">Isoprenyl transferase</fullName>
        <ecNumber evidence="2">2.5.1.-</ecNumber>
    </recommendedName>
</protein>
<keyword evidence="2" id="KW-0479">Metal-binding</keyword>
<accession>A0A1I0E8J6</accession>
<dbReference type="InterPro" id="IPR036424">
    <property type="entry name" value="UPP_synth-like_sf"/>
</dbReference>
<feature type="binding site" evidence="2">
    <location>
        <position position="33"/>
    </location>
    <ligand>
        <name>Mg(2+)</name>
        <dbReference type="ChEBI" id="CHEBI:18420"/>
    </ligand>
</feature>
<dbReference type="Pfam" id="PF01255">
    <property type="entry name" value="Prenyltransf"/>
    <property type="match status" value="1"/>
</dbReference>
<feature type="binding site" evidence="2">
    <location>
        <position position="82"/>
    </location>
    <ligand>
        <name>substrate</name>
    </ligand>
</feature>
<comment type="function">
    <text evidence="2">Catalyzes the condensation of isopentenyl diphosphate (IPP) with allylic pyrophosphates generating different type of terpenoids.</text>
</comment>
<evidence type="ECO:0000313" key="3">
    <source>
        <dbReference type="EMBL" id="SET40775.1"/>
    </source>
</evidence>
<feature type="binding site" evidence="2">
    <location>
        <begin position="34"/>
        <end position="37"/>
    </location>
    <ligand>
        <name>substrate</name>
    </ligand>
</feature>
<dbReference type="GO" id="GO:0005829">
    <property type="term" value="C:cytosol"/>
    <property type="evidence" value="ECO:0007669"/>
    <property type="project" value="TreeGrafter"/>
</dbReference>
<dbReference type="PROSITE" id="PS01066">
    <property type="entry name" value="UPP_SYNTHASE"/>
    <property type="match status" value="1"/>
</dbReference>
<dbReference type="InterPro" id="IPR018520">
    <property type="entry name" value="UPP_synth-like_CS"/>
</dbReference>
<dbReference type="RefSeq" id="WP_093133919.1">
    <property type="nucleotide sequence ID" value="NZ_FOHJ01000004.1"/>
</dbReference>
<dbReference type="SUPFAM" id="SSF64005">
    <property type="entry name" value="Undecaprenyl diphosphate synthase"/>
    <property type="match status" value="1"/>
</dbReference>
<dbReference type="HAMAP" id="MF_01139">
    <property type="entry name" value="ISPT"/>
    <property type="match status" value="1"/>
</dbReference>
<dbReference type="Proteomes" id="UP000199095">
    <property type="component" value="Unassembled WGS sequence"/>
</dbReference>
<dbReference type="InterPro" id="IPR001441">
    <property type="entry name" value="UPP_synth-like"/>
</dbReference>
<feature type="binding site" evidence="2">
    <location>
        <begin position="78"/>
        <end position="80"/>
    </location>
    <ligand>
        <name>substrate</name>
    </ligand>
</feature>
<feature type="binding site" evidence="2">
    <location>
        <begin position="207"/>
        <end position="209"/>
    </location>
    <ligand>
        <name>substrate</name>
    </ligand>
</feature>
<feature type="active site" description="Proton acceptor" evidence="2">
    <location>
        <position position="81"/>
    </location>
</feature>
<comment type="cofactor">
    <cofactor evidence="2">
        <name>Mg(2+)</name>
        <dbReference type="ChEBI" id="CHEBI:18420"/>
    </cofactor>
    <text evidence="2">Binds 2 magnesium ions per subunit.</text>
</comment>
<keyword evidence="2" id="KW-0460">Magnesium</keyword>
<dbReference type="NCBIfam" id="NF011405">
    <property type="entry name" value="PRK14830.1"/>
    <property type="match status" value="1"/>
</dbReference>
<dbReference type="STRING" id="237682.SAMN05421676_104320"/>
<comment type="subunit">
    <text evidence="2">Homodimer.</text>
</comment>
<dbReference type="FunFam" id="3.40.1180.10:FF:000001">
    <property type="entry name" value="(2E,6E)-farnesyl-diphosphate-specific ditrans,polycis-undecaprenyl-diphosphate synthase"/>
    <property type="match status" value="1"/>
</dbReference>